<proteinExistence type="predicted"/>
<organism evidence="1 2">
    <name type="scientific">Teratosphaeria destructans</name>
    <dbReference type="NCBI Taxonomy" id="418781"/>
    <lineage>
        <taxon>Eukaryota</taxon>
        <taxon>Fungi</taxon>
        <taxon>Dikarya</taxon>
        <taxon>Ascomycota</taxon>
        <taxon>Pezizomycotina</taxon>
        <taxon>Dothideomycetes</taxon>
        <taxon>Dothideomycetidae</taxon>
        <taxon>Mycosphaerellales</taxon>
        <taxon>Teratosphaeriaceae</taxon>
        <taxon>Teratosphaeria</taxon>
    </lineage>
</organism>
<sequence>PPQQALVLQQAQEGVRGRRAVAWAWVQLPRQRVEGFRAGAEVGEVEDGFRVGEAEAREVGVEAGGRGAEVWDPGGGADAGAGEVTILRQRGLWM</sequence>
<comment type="caution">
    <text evidence="1">The sequence shown here is derived from an EMBL/GenBank/DDBJ whole genome shotgun (WGS) entry which is preliminary data.</text>
</comment>
<keyword evidence="2" id="KW-1185">Reference proteome</keyword>
<protein>
    <submittedName>
        <fullName evidence="1">Uncharacterized protein</fullName>
    </submittedName>
</protein>
<evidence type="ECO:0000313" key="1">
    <source>
        <dbReference type="EMBL" id="KAH9825363.1"/>
    </source>
</evidence>
<dbReference type="Proteomes" id="UP001138500">
    <property type="component" value="Unassembled WGS sequence"/>
</dbReference>
<evidence type="ECO:0000313" key="2">
    <source>
        <dbReference type="Proteomes" id="UP001138500"/>
    </source>
</evidence>
<feature type="non-terminal residue" evidence="1">
    <location>
        <position position="1"/>
    </location>
</feature>
<reference evidence="1 2" key="1">
    <citation type="journal article" date="2018" name="IMA Fungus">
        <title>IMA Genome-F 10: Nine draft genome sequences of Claviceps purpurea s.lat., including C. arundinis, C. humidiphila, and C. cf. spartinae, pseudomolecules for the pitch canker pathogen Fusarium circinatum, draft genome of Davidsoniella eucalypti, Grosmannia galeiformis, Quambalaria eucalypti, and Teratosphaeria destructans.</title>
        <authorList>
            <person name="Wingfield B.D."/>
            <person name="Liu M."/>
            <person name="Nguyen H.D."/>
            <person name="Lane F.A."/>
            <person name="Morgan S.W."/>
            <person name="De Vos L."/>
            <person name="Wilken P.M."/>
            <person name="Duong T.A."/>
            <person name="Aylward J."/>
            <person name="Coetzee M.P."/>
            <person name="Dadej K."/>
            <person name="De Beer Z.W."/>
            <person name="Findlay W."/>
            <person name="Havenga M."/>
            <person name="Kolarik M."/>
            <person name="Menzies J.G."/>
            <person name="Naidoo K."/>
            <person name="Pochopski O."/>
            <person name="Shoukouhi P."/>
            <person name="Santana Q.C."/>
            <person name="Seifert K.A."/>
            <person name="Soal N."/>
            <person name="Steenkamp E.T."/>
            <person name="Tatham C.T."/>
            <person name="van der Nest M.A."/>
            <person name="Wingfield M.J."/>
        </authorList>
    </citation>
    <scope>NUCLEOTIDE SEQUENCE [LARGE SCALE GENOMIC DNA]</scope>
    <source>
        <strain evidence="1">CMW44962</strain>
    </source>
</reference>
<gene>
    <name evidence="1" type="ORF">Tdes44962_MAKER10219</name>
</gene>
<name>A0A9W7SMU4_9PEZI</name>
<accession>A0A9W7SMU4</accession>
<reference evidence="1 2" key="2">
    <citation type="journal article" date="2021" name="Curr. Genet.">
        <title>Genetic response to nitrogen starvation in the aggressive Eucalyptus foliar pathogen Teratosphaeria destructans.</title>
        <authorList>
            <person name="Havenga M."/>
            <person name="Wingfield B.D."/>
            <person name="Wingfield M.J."/>
            <person name="Dreyer L.L."/>
            <person name="Roets F."/>
            <person name="Aylward J."/>
        </authorList>
    </citation>
    <scope>NUCLEOTIDE SEQUENCE [LARGE SCALE GENOMIC DNA]</scope>
    <source>
        <strain evidence="1">CMW44962</strain>
    </source>
</reference>
<dbReference type="EMBL" id="RIBY02002127">
    <property type="protein sequence ID" value="KAH9825363.1"/>
    <property type="molecule type" value="Genomic_DNA"/>
</dbReference>
<dbReference type="AlphaFoldDB" id="A0A9W7SMU4"/>